<keyword evidence="2" id="KW-1185">Reference proteome</keyword>
<dbReference type="Proteomes" id="UP000633205">
    <property type="component" value="Unassembled WGS sequence"/>
</dbReference>
<evidence type="ECO:0000313" key="2">
    <source>
        <dbReference type="Proteomes" id="UP000633205"/>
    </source>
</evidence>
<protein>
    <recommendedName>
        <fullName evidence="3">Asp23/Gls24 family envelope stress response protein</fullName>
    </recommendedName>
</protein>
<evidence type="ECO:0008006" key="3">
    <source>
        <dbReference type="Google" id="ProtNLM"/>
    </source>
</evidence>
<dbReference type="AlphaFoldDB" id="A0A916Y1W3"/>
<accession>A0A916Y1W3</accession>
<name>A0A916Y1W3_9MICO</name>
<gene>
    <name evidence="1" type="ORF">GCM10010915_03760</name>
</gene>
<dbReference type="RefSeq" id="WP_188710627.1">
    <property type="nucleotide sequence ID" value="NZ_BMHO01000001.1"/>
</dbReference>
<evidence type="ECO:0000313" key="1">
    <source>
        <dbReference type="EMBL" id="GGD26943.1"/>
    </source>
</evidence>
<comment type="caution">
    <text evidence="1">The sequence shown here is derived from an EMBL/GenBank/DDBJ whole genome shotgun (WGS) entry which is preliminary data.</text>
</comment>
<sequence>MNTHDTSGPLGMEPEHLDGHTIEELSDYLDSGRSPADRSIDESAGCQIALDALERLRTLTPELIAADTAAEPEADESWVHSILAGIALDARAGRRIPLVVEPSDADAGITEGAVRGVIRAAENTVPGALVGRCRLDGDVTVPGEPVLVRVDVSVPYGTPIPDLLDRLRAEISTRLAAHTTLNVTGIDITATDLRQFPNRIGEDR</sequence>
<reference evidence="1" key="2">
    <citation type="submission" date="2020-09" db="EMBL/GenBank/DDBJ databases">
        <authorList>
            <person name="Sun Q."/>
            <person name="Zhou Y."/>
        </authorList>
    </citation>
    <scope>NUCLEOTIDE SEQUENCE</scope>
    <source>
        <strain evidence="1">CGMCC 1.15152</strain>
    </source>
</reference>
<reference evidence="1" key="1">
    <citation type="journal article" date="2014" name="Int. J. Syst. Evol. Microbiol.">
        <title>Complete genome sequence of Corynebacterium casei LMG S-19264T (=DSM 44701T), isolated from a smear-ripened cheese.</title>
        <authorList>
            <consortium name="US DOE Joint Genome Institute (JGI-PGF)"/>
            <person name="Walter F."/>
            <person name="Albersmeier A."/>
            <person name="Kalinowski J."/>
            <person name="Ruckert C."/>
        </authorList>
    </citation>
    <scope>NUCLEOTIDE SEQUENCE</scope>
    <source>
        <strain evidence="1">CGMCC 1.15152</strain>
    </source>
</reference>
<proteinExistence type="predicted"/>
<organism evidence="1 2">
    <name type="scientific">Microbacterium faecale</name>
    <dbReference type="NCBI Taxonomy" id="1804630"/>
    <lineage>
        <taxon>Bacteria</taxon>
        <taxon>Bacillati</taxon>
        <taxon>Actinomycetota</taxon>
        <taxon>Actinomycetes</taxon>
        <taxon>Micrococcales</taxon>
        <taxon>Microbacteriaceae</taxon>
        <taxon>Microbacterium</taxon>
    </lineage>
</organism>
<dbReference type="EMBL" id="BMHO01000001">
    <property type="protein sequence ID" value="GGD26943.1"/>
    <property type="molecule type" value="Genomic_DNA"/>
</dbReference>